<dbReference type="EMBL" id="CM029049">
    <property type="protein sequence ID" value="KAG2572076.1"/>
    <property type="molecule type" value="Genomic_DNA"/>
</dbReference>
<evidence type="ECO:0000313" key="3">
    <source>
        <dbReference type="Proteomes" id="UP000823388"/>
    </source>
</evidence>
<evidence type="ECO:0000256" key="1">
    <source>
        <dbReference type="SAM" id="SignalP"/>
    </source>
</evidence>
<protein>
    <recommendedName>
        <fullName evidence="4">Secreted protein</fullName>
    </recommendedName>
</protein>
<comment type="caution">
    <text evidence="2">The sequence shown here is derived from an EMBL/GenBank/DDBJ whole genome shotgun (WGS) entry which is preliminary data.</text>
</comment>
<feature type="chain" id="PRO_5035930509" description="Secreted protein" evidence="1">
    <location>
        <begin position="27"/>
        <end position="58"/>
    </location>
</feature>
<name>A0A8T0QM74_PANVG</name>
<keyword evidence="3" id="KW-1185">Reference proteome</keyword>
<accession>A0A8T0QM74</accession>
<dbReference type="AlphaFoldDB" id="A0A8T0QM74"/>
<proteinExistence type="predicted"/>
<evidence type="ECO:0008006" key="4">
    <source>
        <dbReference type="Google" id="ProtNLM"/>
    </source>
</evidence>
<reference evidence="2" key="1">
    <citation type="submission" date="2020-05" db="EMBL/GenBank/DDBJ databases">
        <title>WGS assembly of Panicum virgatum.</title>
        <authorList>
            <person name="Lovell J.T."/>
            <person name="Jenkins J."/>
            <person name="Shu S."/>
            <person name="Juenger T.E."/>
            <person name="Schmutz J."/>
        </authorList>
    </citation>
    <scope>NUCLEOTIDE SEQUENCE</scope>
    <source>
        <strain evidence="2">AP13</strain>
    </source>
</reference>
<feature type="signal peptide" evidence="1">
    <location>
        <begin position="1"/>
        <end position="26"/>
    </location>
</feature>
<gene>
    <name evidence="2" type="ORF">PVAP13_7KG147320</name>
</gene>
<dbReference type="Proteomes" id="UP000823388">
    <property type="component" value="Chromosome 7K"/>
</dbReference>
<organism evidence="2 3">
    <name type="scientific">Panicum virgatum</name>
    <name type="common">Blackwell switchgrass</name>
    <dbReference type="NCBI Taxonomy" id="38727"/>
    <lineage>
        <taxon>Eukaryota</taxon>
        <taxon>Viridiplantae</taxon>
        <taxon>Streptophyta</taxon>
        <taxon>Embryophyta</taxon>
        <taxon>Tracheophyta</taxon>
        <taxon>Spermatophyta</taxon>
        <taxon>Magnoliopsida</taxon>
        <taxon>Liliopsida</taxon>
        <taxon>Poales</taxon>
        <taxon>Poaceae</taxon>
        <taxon>PACMAD clade</taxon>
        <taxon>Panicoideae</taxon>
        <taxon>Panicodae</taxon>
        <taxon>Paniceae</taxon>
        <taxon>Panicinae</taxon>
        <taxon>Panicum</taxon>
        <taxon>Panicum sect. Hiantes</taxon>
    </lineage>
</organism>
<keyword evidence="1" id="KW-0732">Signal</keyword>
<evidence type="ECO:0000313" key="2">
    <source>
        <dbReference type="EMBL" id="KAG2572076.1"/>
    </source>
</evidence>
<sequence>MLCCSWLRFHDSALLVLLAGSGDIAASRVGVRSNVGDELVGFDSRWRSVGGDGVVFME</sequence>